<dbReference type="EMBL" id="CP133618">
    <property type="protein sequence ID" value="WMV37133.1"/>
    <property type="molecule type" value="Genomic_DNA"/>
</dbReference>
<dbReference type="Proteomes" id="UP001234989">
    <property type="component" value="Chromosome 7"/>
</dbReference>
<evidence type="ECO:0000313" key="1">
    <source>
        <dbReference type="EMBL" id="WMV37133.1"/>
    </source>
</evidence>
<protein>
    <recommendedName>
        <fullName evidence="3">Retrotransposon gag domain-containing protein</fullName>
    </recommendedName>
</protein>
<reference evidence="1" key="1">
    <citation type="submission" date="2023-08" db="EMBL/GenBank/DDBJ databases">
        <title>A de novo genome assembly of Solanum verrucosum Schlechtendal, a Mexican diploid species geographically isolated from the other diploid A-genome species in potato relatives.</title>
        <authorList>
            <person name="Hosaka K."/>
        </authorList>
    </citation>
    <scope>NUCLEOTIDE SEQUENCE</scope>
    <source>
        <tissue evidence="1">Young leaves</tissue>
    </source>
</reference>
<dbReference type="AlphaFoldDB" id="A0AAF0U128"/>
<keyword evidence="2" id="KW-1185">Reference proteome</keyword>
<accession>A0AAF0U128</accession>
<evidence type="ECO:0008006" key="3">
    <source>
        <dbReference type="Google" id="ProtNLM"/>
    </source>
</evidence>
<name>A0AAF0U128_SOLVR</name>
<evidence type="ECO:0000313" key="2">
    <source>
        <dbReference type="Proteomes" id="UP001234989"/>
    </source>
</evidence>
<proteinExistence type="predicted"/>
<sequence length="88" mass="9984">MGVTPVEKAKLATYQHKGVAQIWFNQWKEARPEDAGPLEWERFKCAFLDKFFPLEMREAKLRVHSVSPPPLVLGGSMVCFPPLVVTSL</sequence>
<gene>
    <name evidence="1" type="ORF">MTR67_030518</name>
</gene>
<organism evidence="1 2">
    <name type="scientific">Solanum verrucosum</name>
    <dbReference type="NCBI Taxonomy" id="315347"/>
    <lineage>
        <taxon>Eukaryota</taxon>
        <taxon>Viridiplantae</taxon>
        <taxon>Streptophyta</taxon>
        <taxon>Embryophyta</taxon>
        <taxon>Tracheophyta</taxon>
        <taxon>Spermatophyta</taxon>
        <taxon>Magnoliopsida</taxon>
        <taxon>eudicotyledons</taxon>
        <taxon>Gunneridae</taxon>
        <taxon>Pentapetalae</taxon>
        <taxon>asterids</taxon>
        <taxon>lamiids</taxon>
        <taxon>Solanales</taxon>
        <taxon>Solanaceae</taxon>
        <taxon>Solanoideae</taxon>
        <taxon>Solaneae</taxon>
        <taxon>Solanum</taxon>
    </lineage>
</organism>